<dbReference type="AlphaFoldDB" id="H2XYE0"/>
<keyword evidence="13" id="KW-1185">Reference proteome</keyword>
<dbReference type="PANTHER" id="PTHR10091">
    <property type="entry name" value="ALDOSE-1-EPIMERASE"/>
    <property type="match status" value="1"/>
</dbReference>
<dbReference type="InterPro" id="IPR008183">
    <property type="entry name" value="Aldose_1/G6P_1-epimerase"/>
</dbReference>
<feature type="binding site" evidence="11">
    <location>
        <begin position="80"/>
        <end position="81"/>
    </location>
    <ligand>
        <name>beta-D-galactose</name>
        <dbReference type="ChEBI" id="CHEBI:27667"/>
    </ligand>
</feature>
<comment type="similarity">
    <text evidence="4 8">Belongs to the aldose epimerase family.</text>
</comment>
<comment type="catalytic activity">
    <reaction evidence="1">
        <text>alpha-D-galactose = beta-D-galactose</text>
        <dbReference type="Rhea" id="RHEA:28675"/>
        <dbReference type="ChEBI" id="CHEBI:27667"/>
        <dbReference type="ChEBI" id="CHEBI:28061"/>
        <dbReference type="EC" id="5.1.3.3"/>
    </reaction>
    <physiologicalReaction direction="right-to-left" evidence="1">
        <dbReference type="Rhea" id="RHEA:28677"/>
    </physiologicalReaction>
</comment>
<dbReference type="CDD" id="cd09019">
    <property type="entry name" value="galactose_mutarotase_like"/>
    <property type="match status" value="1"/>
</dbReference>
<dbReference type="InParanoid" id="H2XYE0"/>
<comment type="function">
    <text evidence="7">Mutarotase that catalyzes the interconversion of beta-D-galactose and alpha-D-galactose during galactose metabolism. Beta-D-galactose is metabolized in the liver into glucose 1-phosphate, the primary metabolic fuel, by the action of four enzymes that constitute the Leloir pathway: GALM, GALK1 (galactokinase), GALT (galactose-1-phosphate uridylyltransferase) and GALE (UDP-galactose-4'-epimerase). Involved in the maintenance of the equilibrium between the beta- and alpha-anomers of galactose, therefore ensuring a sufficient supply of the alpha-anomer for GALK1. Also active on D-glucose although shows a preference for galactose over glucose.</text>
</comment>
<reference evidence="12" key="3">
    <citation type="submission" date="2025-08" db="UniProtKB">
        <authorList>
            <consortium name="Ensembl"/>
        </authorList>
    </citation>
    <scope>IDENTIFICATION</scope>
</reference>
<dbReference type="PANTHER" id="PTHR10091:SF0">
    <property type="entry name" value="GALACTOSE MUTAROTASE"/>
    <property type="match status" value="1"/>
</dbReference>
<evidence type="ECO:0000256" key="11">
    <source>
        <dbReference type="PIRSR" id="PIRSR005096-3"/>
    </source>
</evidence>
<protein>
    <recommendedName>
        <fullName evidence="8">Aldose 1-epimerase</fullName>
        <ecNumber evidence="8">5.1.3.3</ecNumber>
    </recommendedName>
</protein>
<keyword evidence="5 8" id="KW-0413">Isomerase</keyword>
<dbReference type="NCBIfam" id="NF008277">
    <property type="entry name" value="PRK11055.1"/>
    <property type="match status" value="1"/>
</dbReference>
<evidence type="ECO:0000256" key="8">
    <source>
        <dbReference type="PIRNR" id="PIRNR005096"/>
    </source>
</evidence>
<reference evidence="12" key="4">
    <citation type="submission" date="2025-09" db="UniProtKB">
        <authorList>
            <consortium name="Ensembl"/>
        </authorList>
    </citation>
    <scope>IDENTIFICATION</scope>
</reference>
<dbReference type="InterPro" id="IPR015443">
    <property type="entry name" value="Aldose_1-epimerase"/>
</dbReference>
<dbReference type="EC" id="5.1.3.3" evidence="8"/>
<comment type="pathway">
    <text evidence="3 8">Carbohydrate metabolism; hexose metabolism.</text>
</comment>
<evidence type="ECO:0000256" key="2">
    <source>
        <dbReference type="ARBA" id="ARBA00004947"/>
    </source>
</evidence>
<evidence type="ECO:0000256" key="4">
    <source>
        <dbReference type="ARBA" id="ARBA00006206"/>
    </source>
</evidence>
<proteinExistence type="inferred from homology"/>
<evidence type="ECO:0000256" key="5">
    <source>
        <dbReference type="ARBA" id="ARBA00023235"/>
    </source>
</evidence>
<evidence type="ECO:0000256" key="7">
    <source>
        <dbReference type="ARBA" id="ARBA00045743"/>
    </source>
</evidence>
<keyword evidence="6 8" id="KW-0119">Carbohydrate metabolism</keyword>
<dbReference type="GO" id="GO:0006006">
    <property type="term" value="P:glucose metabolic process"/>
    <property type="evidence" value="ECO:0000318"/>
    <property type="project" value="GO_Central"/>
</dbReference>
<dbReference type="Gene3D" id="2.70.98.10">
    <property type="match status" value="1"/>
</dbReference>
<accession>H2XYE0</accession>
<feature type="active site" description="Proton donor" evidence="9">
    <location>
        <position position="176"/>
    </location>
</feature>
<dbReference type="GO" id="GO:0033499">
    <property type="term" value="P:galactose catabolic process via UDP-galactose, Leloir pathway"/>
    <property type="evidence" value="ECO:0000318"/>
    <property type="project" value="GO_Central"/>
</dbReference>
<evidence type="ECO:0000256" key="9">
    <source>
        <dbReference type="PIRSR" id="PIRSR005096-1"/>
    </source>
</evidence>
<dbReference type="OMA" id="IYHHISR"/>
<dbReference type="PIRSF" id="PIRSF005096">
    <property type="entry name" value="GALM"/>
    <property type="match status" value="1"/>
</dbReference>
<gene>
    <name evidence="12" type="primary">LOC100180579</name>
</gene>
<dbReference type="InterPro" id="IPR011013">
    <property type="entry name" value="Gal_mutarotase_sf_dom"/>
</dbReference>
<dbReference type="FunFam" id="2.70.98.10:FF:000035">
    <property type="entry name" value="Aldose 1-epimerase"/>
    <property type="match status" value="1"/>
</dbReference>
<dbReference type="UniPathway" id="UPA00214"/>
<dbReference type="HOGENOM" id="CLU_031753_2_0_1"/>
<feature type="binding site" evidence="10">
    <location>
        <position position="245"/>
    </location>
    <ligand>
        <name>beta-D-galactose</name>
        <dbReference type="ChEBI" id="CHEBI:27667"/>
    </ligand>
</feature>
<reference evidence="13" key="1">
    <citation type="journal article" date="2002" name="Science">
        <title>The draft genome of Ciona intestinalis: insights into chordate and vertebrate origins.</title>
        <authorList>
            <person name="Dehal P."/>
            <person name="Satou Y."/>
            <person name="Campbell R.K."/>
            <person name="Chapman J."/>
            <person name="Degnan B."/>
            <person name="De Tomaso A."/>
            <person name="Davidson B."/>
            <person name="Di Gregorio A."/>
            <person name="Gelpke M."/>
            <person name="Goodstein D.M."/>
            <person name="Harafuji N."/>
            <person name="Hastings K.E."/>
            <person name="Ho I."/>
            <person name="Hotta K."/>
            <person name="Huang W."/>
            <person name="Kawashima T."/>
            <person name="Lemaire P."/>
            <person name="Martinez D."/>
            <person name="Meinertzhagen I.A."/>
            <person name="Necula S."/>
            <person name="Nonaka M."/>
            <person name="Putnam N."/>
            <person name="Rash S."/>
            <person name="Saiga H."/>
            <person name="Satake M."/>
            <person name="Terry A."/>
            <person name="Yamada L."/>
            <person name="Wang H.G."/>
            <person name="Awazu S."/>
            <person name="Azumi K."/>
            <person name="Boore J."/>
            <person name="Branno M."/>
            <person name="Chin-Bow S."/>
            <person name="DeSantis R."/>
            <person name="Doyle S."/>
            <person name="Francino P."/>
            <person name="Keys D.N."/>
            <person name="Haga S."/>
            <person name="Hayashi H."/>
            <person name="Hino K."/>
            <person name="Imai K.S."/>
            <person name="Inaba K."/>
            <person name="Kano S."/>
            <person name="Kobayashi K."/>
            <person name="Kobayashi M."/>
            <person name="Lee B.I."/>
            <person name="Makabe K.W."/>
            <person name="Manohar C."/>
            <person name="Matassi G."/>
            <person name="Medina M."/>
            <person name="Mochizuki Y."/>
            <person name="Mount S."/>
            <person name="Morishita T."/>
            <person name="Miura S."/>
            <person name="Nakayama A."/>
            <person name="Nishizaka S."/>
            <person name="Nomoto H."/>
            <person name="Ohta F."/>
            <person name="Oishi K."/>
            <person name="Rigoutsos I."/>
            <person name="Sano M."/>
            <person name="Sasaki A."/>
            <person name="Sasakura Y."/>
            <person name="Shoguchi E."/>
            <person name="Shin-i T."/>
            <person name="Spagnuolo A."/>
            <person name="Stainier D."/>
            <person name="Suzuki M.M."/>
            <person name="Tassy O."/>
            <person name="Takatori N."/>
            <person name="Tokuoka M."/>
            <person name="Yagi K."/>
            <person name="Yoshizaki F."/>
            <person name="Wada S."/>
            <person name="Zhang C."/>
            <person name="Hyatt P.D."/>
            <person name="Larimer F."/>
            <person name="Detter C."/>
            <person name="Doggett N."/>
            <person name="Glavina T."/>
            <person name="Hawkins T."/>
            <person name="Richardson P."/>
            <person name="Lucas S."/>
            <person name="Kohara Y."/>
            <person name="Levine M."/>
            <person name="Satoh N."/>
            <person name="Rokhsar D.S."/>
        </authorList>
    </citation>
    <scope>NUCLEOTIDE SEQUENCE [LARGE SCALE GENOMIC DNA]</scope>
</reference>
<dbReference type="Pfam" id="PF01263">
    <property type="entry name" value="Aldose_epim"/>
    <property type="match status" value="1"/>
</dbReference>
<comment type="pathway">
    <text evidence="2">Carbohydrate metabolism; galactose metabolism.</text>
</comment>
<dbReference type="GeneTree" id="ENSGT00510000047589"/>
<evidence type="ECO:0000256" key="3">
    <source>
        <dbReference type="ARBA" id="ARBA00005028"/>
    </source>
</evidence>
<dbReference type="EMBL" id="EAAA01000751">
    <property type="status" value="NOT_ANNOTATED_CDS"/>
    <property type="molecule type" value="Genomic_DNA"/>
</dbReference>
<sequence>MGHVKCSEFGKTKNGQVVNLYELKSNHVELGLINYGATIAYLKVPDRFGKRDDIVTGFDNLEDYLSCKNYFGCVVGRVANRIGEGKFHLNGQEWVVDVNNGPNCNHGGSAGFDTKVWECTSAENNSVTFRLESPHGDMGFPGDVVVTVTYILHNNELEIKYKGTSNQPTPMNLTIHSHFIKDISKWENFCDHFLNIPADHYLPTDEHCLVTGDMAPSEKTDFNLKNEPRKLTQDFLLNLPGGGYDHNFCLTRDKTKKLAAVLTHAGTSRVLKVYTDQPGIQVYTGNFLNGMKGKQGVKYTKHSAICLETQNWPNAINNPNFPDSICTPDTPYSHNAWFEFATGSCDLE</sequence>
<feature type="active site" description="Proton acceptor" evidence="9">
    <location>
        <position position="308"/>
    </location>
</feature>
<dbReference type="Ensembl" id="ENSCINT00000036878.1">
    <property type="protein sequence ID" value="ENSCINP00000034674.1"/>
    <property type="gene ID" value="ENSCING00000024815.1"/>
</dbReference>
<organism evidence="12 13">
    <name type="scientific">Ciona intestinalis</name>
    <name type="common">Transparent sea squirt</name>
    <name type="synonym">Ascidia intestinalis</name>
    <dbReference type="NCBI Taxonomy" id="7719"/>
    <lineage>
        <taxon>Eukaryota</taxon>
        <taxon>Metazoa</taxon>
        <taxon>Chordata</taxon>
        <taxon>Tunicata</taxon>
        <taxon>Ascidiacea</taxon>
        <taxon>Phlebobranchia</taxon>
        <taxon>Cionidae</taxon>
        <taxon>Ciona</taxon>
    </lineage>
</organism>
<reference evidence="12" key="2">
    <citation type="journal article" date="2008" name="Genome Biol.">
        <title>Improved genome assembly and evidence-based global gene model set for the chordate Ciona intestinalis: new insight into intron and operon populations.</title>
        <authorList>
            <person name="Satou Y."/>
            <person name="Mineta K."/>
            <person name="Ogasawara M."/>
            <person name="Sasakura Y."/>
            <person name="Shoguchi E."/>
            <person name="Ueno K."/>
            <person name="Yamada L."/>
            <person name="Matsumoto J."/>
            <person name="Wasserscheid J."/>
            <person name="Dewar K."/>
            <person name="Wiley G.B."/>
            <person name="Macmil S.L."/>
            <person name="Roe B.A."/>
            <person name="Zeller R.W."/>
            <person name="Hastings K.E."/>
            <person name="Lemaire P."/>
            <person name="Lindquist E."/>
            <person name="Endo T."/>
            <person name="Hotta K."/>
            <person name="Inaba K."/>
        </authorList>
    </citation>
    <scope>NUCLEOTIDE SEQUENCE [LARGE SCALE GENOMIC DNA]</scope>
    <source>
        <strain evidence="12">wild type</strain>
    </source>
</reference>
<dbReference type="STRING" id="7719.ENSCINP00000034674"/>
<name>H2XYE0_CIOIN</name>
<evidence type="ECO:0000313" key="12">
    <source>
        <dbReference type="Ensembl" id="ENSCINP00000034674.1"/>
    </source>
</evidence>
<evidence type="ECO:0000256" key="6">
    <source>
        <dbReference type="ARBA" id="ARBA00023277"/>
    </source>
</evidence>
<evidence type="ECO:0000256" key="1">
    <source>
        <dbReference type="ARBA" id="ARBA00001712"/>
    </source>
</evidence>
<dbReference type="InterPro" id="IPR047215">
    <property type="entry name" value="Galactose_mutarotase-like"/>
</dbReference>
<dbReference type="SUPFAM" id="SSF74650">
    <property type="entry name" value="Galactose mutarotase-like"/>
    <property type="match status" value="1"/>
</dbReference>
<dbReference type="InterPro" id="IPR014718">
    <property type="entry name" value="GH-type_carb-bd"/>
</dbReference>
<dbReference type="FunCoup" id="H2XYE0">
    <property type="interactions" value="13"/>
</dbReference>
<dbReference type="GO" id="GO:0030246">
    <property type="term" value="F:carbohydrate binding"/>
    <property type="evidence" value="ECO:0007669"/>
    <property type="project" value="InterPro"/>
</dbReference>
<dbReference type="GO" id="GO:0004034">
    <property type="term" value="F:aldose 1-epimerase activity"/>
    <property type="evidence" value="ECO:0000318"/>
    <property type="project" value="GO_Central"/>
</dbReference>
<evidence type="ECO:0000313" key="13">
    <source>
        <dbReference type="Proteomes" id="UP000008144"/>
    </source>
</evidence>
<dbReference type="Proteomes" id="UP000008144">
    <property type="component" value="Chromosome 11"/>
</dbReference>
<dbReference type="UniPathway" id="UPA00242"/>
<comment type="catalytic activity">
    <reaction evidence="8">
        <text>alpha-D-glucose = beta-D-glucose</text>
        <dbReference type="Rhea" id="RHEA:10264"/>
        <dbReference type="ChEBI" id="CHEBI:15903"/>
        <dbReference type="ChEBI" id="CHEBI:17925"/>
        <dbReference type="EC" id="5.1.3.3"/>
    </reaction>
</comment>
<evidence type="ECO:0000256" key="10">
    <source>
        <dbReference type="PIRSR" id="PIRSR005096-2"/>
    </source>
</evidence>